<dbReference type="EMBL" id="KZ613508">
    <property type="protein sequence ID" value="PMD16031.1"/>
    <property type="molecule type" value="Genomic_DNA"/>
</dbReference>
<dbReference type="STRING" id="1745343.A0A2J6PPU1"/>
<protein>
    <submittedName>
        <fullName evidence="3">Uncharacterized protein</fullName>
    </submittedName>
</protein>
<keyword evidence="2" id="KW-0812">Transmembrane</keyword>
<proteinExistence type="predicted"/>
<reference evidence="3 4" key="1">
    <citation type="submission" date="2016-05" db="EMBL/GenBank/DDBJ databases">
        <title>A degradative enzymes factory behind the ericoid mycorrhizal symbiosis.</title>
        <authorList>
            <consortium name="DOE Joint Genome Institute"/>
            <person name="Martino E."/>
            <person name="Morin E."/>
            <person name="Grelet G."/>
            <person name="Kuo A."/>
            <person name="Kohler A."/>
            <person name="Daghino S."/>
            <person name="Barry K."/>
            <person name="Choi C."/>
            <person name="Cichocki N."/>
            <person name="Clum A."/>
            <person name="Copeland A."/>
            <person name="Hainaut M."/>
            <person name="Haridas S."/>
            <person name="Labutti K."/>
            <person name="Lindquist E."/>
            <person name="Lipzen A."/>
            <person name="Khouja H.-R."/>
            <person name="Murat C."/>
            <person name="Ohm R."/>
            <person name="Olson A."/>
            <person name="Spatafora J."/>
            <person name="Veneault-Fourrey C."/>
            <person name="Henrissat B."/>
            <person name="Grigoriev I."/>
            <person name="Martin F."/>
            <person name="Perotto S."/>
        </authorList>
    </citation>
    <scope>NUCLEOTIDE SEQUENCE [LARGE SCALE GENOMIC DNA]</scope>
    <source>
        <strain evidence="3 4">UAMH 7357</strain>
    </source>
</reference>
<sequence length="269" mass="28391">MRIRFFTYALLAEVEAHTASWARPQPLEAELLLRRAPEPTTGSDILRRANLPKTVCAYENGNSAYPVACTGGGYCGYNTNYSWWGCCDGAILSASQWLLSGCPILTSCVQYNNIAQCGSACLSNIMILKCTNAGFPDCVTSTLTDDSLTEFNCATASGHLNFAENPQSSSLSQRPTSGAANPLYNPSSLGNPTPTTTTPTTITVIPTSPANPLYNPSSLSITETTTLVITATTTKAAGSSAQRVSSDFAAPATLAIVIFTATLVFFLVV</sequence>
<evidence type="ECO:0000256" key="2">
    <source>
        <dbReference type="SAM" id="Phobius"/>
    </source>
</evidence>
<dbReference type="OrthoDB" id="5347452at2759"/>
<feature type="region of interest" description="Disordered" evidence="1">
    <location>
        <begin position="165"/>
        <end position="204"/>
    </location>
</feature>
<keyword evidence="2" id="KW-1133">Transmembrane helix</keyword>
<feature type="compositionally biased region" description="Low complexity" evidence="1">
    <location>
        <begin position="192"/>
        <end position="204"/>
    </location>
</feature>
<feature type="transmembrane region" description="Helical" evidence="2">
    <location>
        <begin position="248"/>
        <end position="268"/>
    </location>
</feature>
<name>A0A2J6PPU1_9HELO</name>
<dbReference type="Proteomes" id="UP000235672">
    <property type="component" value="Unassembled WGS sequence"/>
</dbReference>
<organism evidence="3 4">
    <name type="scientific">Hyaloscypha hepaticicola</name>
    <dbReference type="NCBI Taxonomy" id="2082293"/>
    <lineage>
        <taxon>Eukaryota</taxon>
        <taxon>Fungi</taxon>
        <taxon>Dikarya</taxon>
        <taxon>Ascomycota</taxon>
        <taxon>Pezizomycotina</taxon>
        <taxon>Leotiomycetes</taxon>
        <taxon>Helotiales</taxon>
        <taxon>Hyaloscyphaceae</taxon>
        <taxon>Hyaloscypha</taxon>
    </lineage>
</organism>
<keyword evidence="2" id="KW-0472">Membrane</keyword>
<gene>
    <name evidence="3" type="ORF">NA56DRAFT_692816</name>
</gene>
<evidence type="ECO:0000313" key="4">
    <source>
        <dbReference type="Proteomes" id="UP000235672"/>
    </source>
</evidence>
<evidence type="ECO:0000256" key="1">
    <source>
        <dbReference type="SAM" id="MobiDB-lite"/>
    </source>
</evidence>
<evidence type="ECO:0000313" key="3">
    <source>
        <dbReference type="EMBL" id="PMD16031.1"/>
    </source>
</evidence>
<dbReference type="AlphaFoldDB" id="A0A2J6PPU1"/>
<accession>A0A2J6PPU1</accession>
<feature type="compositionally biased region" description="Polar residues" evidence="1">
    <location>
        <begin position="165"/>
        <end position="191"/>
    </location>
</feature>
<keyword evidence="4" id="KW-1185">Reference proteome</keyword>